<evidence type="ECO:0000256" key="3">
    <source>
        <dbReference type="SAM" id="Phobius"/>
    </source>
</evidence>
<evidence type="ECO:0000256" key="2">
    <source>
        <dbReference type="SAM" id="MobiDB-lite"/>
    </source>
</evidence>
<keyword evidence="3" id="KW-0812">Transmembrane</keyword>
<keyword evidence="3" id="KW-1133">Transmembrane helix</keyword>
<dbReference type="OrthoDB" id="5763374at2"/>
<evidence type="ECO:0000313" key="5">
    <source>
        <dbReference type="Proteomes" id="UP000198672"/>
    </source>
</evidence>
<sequence>MALNQYVWIYSLAEMLAVVLVVAIVFGIKWWHLRQERRTWLGLSVRVERLIDDEIAATNSKHADRPELRDSHLAILCAIAKPFQDERLTEDQAWSEVIGLIDRYITALTQVTARPTTQRTAAPPAATPAEQTAANAAAESREVELINGMLQQCQRGRSTLPEGENLQRTYQDMIQTQEQLMARVRAAREGCQLDMDALQADLTTATENNSAFMQAAHTTERNIQQLEQIFEDFEARIHNLQVTINTHRKSAQKLITERNSLQQDKELLLGQLAIKEKIIARLNRSYETLRREYVKIYEGKL</sequence>
<keyword evidence="5" id="KW-1185">Reference proteome</keyword>
<gene>
    <name evidence="4" type="ORF">SAMN05421644_11636</name>
</gene>
<dbReference type="AlphaFoldDB" id="A0A1H3F4N2"/>
<dbReference type="RefSeq" id="WP_091333323.1">
    <property type="nucleotide sequence ID" value="NZ_FNOW01000016.1"/>
</dbReference>
<proteinExistence type="predicted"/>
<dbReference type="Proteomes" id="UP000198672">
    <property type="component" value="Unassembled WGS sequence"/>
</dbReference>
<evidence type="ECO:0000256" key="1">
    <source>
        <dbReference type="SAM" id="Coils"/>
    </source>
</evidence>
<protein>
    <submittedName>
        <fullName evidence="4">Uncharacterized protein</fullName>
    </submittedName>
</protein>
<accession>A0A1H3F4N2</accession>
<evidence type="ECO:0000313" key="4">
    <source>
        <dbReference type="EMBL" id="SDX85942.1"/>
    </source>
</evidence>
<feature type="region of interest" description="Disordered" evidence="2">
    <location>
        <begin position="115"/>
        <end position="137"/>
    </location>
</feature>
<feature type="coiled-coil region" evidence="1">
    <location>
        <begin position="216"/>
        <end position="292"/>
    </location>
</feature>
<keyword evidence="1" id="KW-0175">Coiled coil</keyword>
<reference evidence="5" key="1">
    <citation type="submission" date="2016-10" db="EMBL/GenBank/DDBJ databases">
        <authorList>
            <person name="Varghese N."/>
            <person name="Submissions S."/>
        </authorList>
    </citation>
    <scope>NUCLEOTIDE SEQUENCE [LARGE SCALE GENOMIC DNA]</scope>
    <source>
        <strain evidence="5">DSM 173</strain>
    </source>
</reference>
<organism evidence="4 5">
    <name type="scientific">Allochromatium warmingii</name>
    <name type="common">Chromatium warmingii</name>
    <dbReference type="NCBI Taxonomy" id="61595"/>
    <lineage>
        <taxon>Bacteria</taxon>
        <taxon>Pseudomonadati</taxon>
        <taxon>Pseudomonadota</taxon>
        <taxon>Gammaproteobacteria</taxon>
        <taxon>Chromatiales</taxon>
        <taxon>Chromatiaceae</taxon>
        <taxon>Allochromatium</taxon>
    </lineage>
</organism>
<keyword evidence="3" id="KW-0472">Membrane</keyword>
<dbReference type="STRING" id="61595.SAMN05421644_11636"/>
<feature type="transmembrane region" description="Helical" evidence="3">
    <location>
        <begin position="6"/>
        <end position="28"/>
    </location>
</feature>
<dbReference type="EMBL" id="FNOW01000016">
    <property type="protein sequence ID" value="SDX85942.1"/>
    <property type="molecule type" value="Genomic_DNA"/>
</dbReference>
<name>A0A1H3F4N2_ALLWA</name>